<dbReference type="EMBL" id="MKQR01000021">
    <property type="protein sequence ID" value="OLR91667.1"/>
    <property type="molecule type" value="Genomic_DNA"/>
</dbReference>
<dbReference type="InterPro" id="IPR000792">
    <property type="entry name" value="Tscrpt_reg_LuxR_C"/>
</dbReference>
<evidence type="ECO:0000259" key="3">
    <source>
        <dbReference type="PROSITE" id="PS50043"/>
    </source>
</evidence>
<dbReference type="PRINTS" id="PR00038">
    <property type="entry name" value="HTHLUXR"/>
</dbReference>
<dbReference type="Gene3D" id="3.40.50.2300">
    <property type="match status" value="1"/>
</dbReference>
<dbReference type="CDD" id="cd06170">
    <property type="entry name" value="LuxR_C_like"/>
    <property type="match status" value="1"/>
</dbReference>
<sequence>MTRTEPPEVVLCDGHAVVAEALAPALGGHGFLVRPVTTLAGALAAVRDCGPRVLVVERALPDGDALAALPSFAAAAPGTRVVVLTGAADGASVRRALAAGAAGYLHKTCAVRDLAHALHRVLDGEVVVEVPTGRAPRQAPDTAAAHALAAHLTPRERECLALLVEGAGTAAMASGLGVSATTVRTHVRALLTKLGVHSRVEAAALAVRHRLLSTPPGRATGT</sequence>
<feature type="domain" description="HTH luxR-type" evidence="3">
    <location>
        <begin position="145"/>
        <end position="210"/>
    </location>
</feature>
<proteinExistence type="predicted"/>
<dbReference type="Pfam" id="PF00196">
    <property type="entry name" value="GerE"/>
    <property type="match status" value="1"/>
</dbReference>
<dbReference type="OrthoDB" id="2878275at2"/>
<dbReference type="GO" id="GO:0006355">
    <property type="term" value="P:regulation of DNA-templated transcription"/>
    <property type="evidence" value="ECO:0007669"/>
    <property type="project" value="InterPro"/>
</dbReference>
<dbReference type="PROSITE" id="PS50043">
    <property type="entry name" value="HTH_LUXR_2"/>
    <property type="match status" value="1"/>
</dbReference>
<dbReference type="InterPro" id="IPR001789">
    <property type="entry name" value="Sig_transdc_resp-reg_receiver"/>
</dbReference>
<dbReference type="InterPro" id="IPR016032">
    <property type="entry name" value="Sig_transdc_resp-reg_C-effctor"/>
</dbReference>
<keyword evidence="1" id="KW-0238">DNA-binding</keyword>
<dbReference type="InterPro" id="IPR039420">
    <property type="entry name" value="WalR-like"/>
</dbReference>
<dbReference type="PANTHER" id="PTHR43214">
    <property type="entry name" value="TWO-COMPONENT RESPONSE REGULATOR"/>
    <property type="match status" value="1"/>
</dbReference>
<keyword evidence="6" id="KW-1185">Reference proteome</keyword>
<dbReference type="Proteomes" id="UP000186040">
    <property type="component" value="Unassembled WGS sequence"/>
</dbReference>
<evidence type="ECO:0000256" key="1">
    <source>
        <dbReference type="ARBA" id="ARBA00023125"/>
    </source>
</evidence>
<dbReference type="Pfam" id="PF00072">
    <property type="entry name" value="Response_reg"/>
    <property type="match status" value="1"/>
</dbReference>
<protein>
    <recommendedName>
        <fullName evidence="7">DNA-binding response regulator</fullName>
    </recommendedName>
</protein>
<evidence type="ECO:0008006" key="7">
    <source>
        <dbReference type="Google" id="ProtNLM"/>
    </source>
</evidence>
<dbReference type="STRING" id="1193682.BJP25_25630"/>
<organism evidence="5 6">
    <name type="scientific">Actinokineospora bangkokensis</name>
    <dbReference type="NCBI Taxonomy" id="1193682"/>
    <lineage>
        <taxon>Bacteria</taxon>
        <taxon>Bacillati</taxon>
        <taxon>Actinomycetota</taxon>
        <taxon>Actinomycetes</taxon>
        <taxon>Pseudonocardiales</taxon>
        <taxon>Pseudonocardiaceae</taxon>
        <taxon>Actinokineospora</taxon>
    </lineage>
</organism>
<comment type="caution">
    <text evidence="2">Lacks conserved residue(s) required for the propagation of feature annotation.</text>
</comment>
<dbReference type="SMART" id="SM00421">
    <property type="entry name" value="HTH_LUXR"/>
    <property type="match status" value="1"/>
</dbReference>
<evidence type="ECO:0000313" key="5">
    <source>
        <dbReference type="EMBL" id="OLR91667.1"/>
    </source>
</evidence>
<gene>
    <name evidence="5" type="ORF">BJP25_25630</name>
</gene>
<comment type="caution">
    <text evidence="5">The sequence shown here is derived from an EMBL/GenBank/DDBJ whole genome shotgun (WGS) entry which is preliminary data.</text>
</comment>
<dbReference type="GO" id="GO:0000160">
    <property type="term" value="P:phosphorelay signal transduction system"/>
    <property type="evidence" value="ECO:0007669"/>
    <property type="project" value="InterPro"/>
</dbReference>
<name>A0A1Q9LHY2_9PSEU</name>
<evidence type="ECO:0000313" key="6">
    <source>
        <dbReference type="Proteomes" id="UP000186040"/>
    </source>
</evidence>
<dbReference type="SUPFAM" id="SSF52172">
    <property type="entry name" value="CheY-like"/>
    <property type="match status" value="1"/>
</dbReference>
<dbReference type="GO" id="GO:0003677">
    <property type="term" value="F:DNA binding"/>
    <property type="evidence" value="ECO:0007669"/>
    <property type="project" value="UniProtKB-KW"/>
</dbReference>
<dbReference type="InterPro" id="IPR011006">
    <property type="entry name" value="CheY-like_superfamily"/>
</dbReference>
<dbReference type="AlphaFoldDB" id="A0A1Q9LHY2"/>
<evidence type="ECO:0000256" key="2">
    <source>
        <dbReference type="PROSITE-ProRule" id="PRU00169"/>
    </source>
</evidence>
<dbReference type="PROSITE" id="PS50110">
    <property type="entry name" value="RESPONSE_REGULATORY"/>
    <property type="match status" value="1"/>
</dbReference>
<dbReference type="SUPFAM" id="SSF46894">
    <property type="entry name" value="C-terminal effector domain of the bipartite response regulators"/>
    <property type="match status" value="1"/>
</dbReference>
<reference evidence="5 6" key="1">
    <citation type="submission" date="2016-10" db="EMBL/GenBank/DDBJ databases">
        <title>The Draft Genome Sequence of Actinokineospora bangkokensis 44EHWT reveals the biosynthetic pathway of antifungal compounds Thailandins with unusual extender unit butylmalonyl-CoA.</title>
        <authorList>
            <person name="Greule A."/>
            <person name="Intra B."/>
            <person name="Flemming S."/>
            <person name="Rommel M.G."/>
            <person name="Panbangred W."/>
            <person name="Bechthold A."/>
        </authorList>
    </citation>
    <scope>NUCLEOTIDE SEQUENCE [LARGE SCALE GENOMIC DNA]</scope>
    <source>
        <strain evidence="5 6">44EHW</strain>
    </source>
</reference>
<evidence type="ECO:0000259" key="4">
    <source>
        <dbReference type="PROSITE" id="PS50110"/>
    </source>
</evidence>
<dbReference type="SMART" id="SM00448">
    <property type="entry name" value="REC"/>
    <property type="match status" value="1"/>
</dbReference>
<feature type="domain" description="Response regulatory" evidence="4">
    <location>
        <begin position="8"/>
        <end position="122"/>
    </location>
</feature>
<accession>A0A1Q9LHY2</accession>